<name>A0ABQ9G763_9NEOP</name>
<keyword evidence="1" id="KW-0812">Transmembrane</keyword>
<reference evidence="2 3" key="1">
    <citation type="submission" date="2023-02" db="EMBL/GenBank/DDBJ databases">
        <title>LHISI_Scaffold_Assembly.</title>
        <authorList>
            <person name="Stuart O.P."/>
            <person name="Cleave R."/>
            <person name="Magrath M.J.L."/>
            <person name="Mikheyev A.S."/>
        </authorList>
    </citation>
    <scope>NUCLEOTIDE SEQUENCE [LARGE SCALE GENOMIC DNA]</scope>
    <source>
        <strain evidence="2">Daus_M_001</strain>
        <tissue evidence="2">Leg muscle</tissue>
    </source>
</reference>
<gene>
    <name evidence="2" type="ORF">PR048_029816</name>
</gene>
<evidence type="ECO:0000313" key="3">
    <source>
        <dbReference type="Proteomes" id="UP001159363"/>
    </source>
</evidence>
<feature type="transmembrane region" description="Helical" evidence="1">
    <location>
        <begin position="63"/>
        <end position="85"/>
    </location>
</feature>
<evidence type="ECO:0000256" key="1">
    <source>
        <dbReference type="SAM" id="Phobius"/>
    </source>
</evidence>
<keyword evidence="3" id="KW-1185">Reference proteome</keyword>
<feature type="transmembrane region" description="Helical" evidence="1">
    <location>
        <begin position="92"/>
        <end position="123"/>
    </location>
</feature>
<evidence type="ECO:0000313" key="2">
    <source>
        <dbReference type="EMBL" id="KAJ8868300.1"/>
    </source>
</evidence>
<protein>
    <submittedName>
        <fullName evidence="2">Uncharacterized protein</fullName>
    </submittedName>
</protein>
<comment type="caution">
    <text evidence="2">The sequence shown here is derived from an EMBL/GenBank/DDBJ whole genome shotgun (WGS) entry which is preliminary data.</text>
</comment>
<dbReference type="EMBL" id="JARBHB010000014">
    <property type="protein sequence ID" value="KAJ8868300.1"/>
    <property type="molecule type" value="Genomic_DNA"/>
</dbReference>
<dbReference type="Proteomes" id="UP001159363">
    <property type="component" value="Chromosome 13"/>
</dbReference>
<accession>A0ABQ9G763</accession>
<keyword evidence="1" id="KW-0472">Membrane</keyword>
<keyword evidence="1" id="KW-1133">Transmembrane helix</keyword>
<feature type="transmembrane region" description="Helical" evidence="1">
    <location>
        <begin position="36"/>
        <end position="57"/>
    </location>
</feature>
<organism evidence="2 3">
    <name type="scientific">Dryococelus australis</name>
    <dbReference type="NCBI Taxonomy" id="614101"/>
    <lineage>
        <taxon>Eukaryota</taxon>
        <taxon>Metazoa</taxon>
        <taxon>Ecdysozoa</taxon>
        <taxon>Arthropoda</taxon>
        <taxon>Hexapoda</taxon>
        <taxon>Insecta</taxon>
        <taxon>Pterygota</taxon>
        <taxon>Neoptera</taxon>
        <taxon>Polyneoptera</taxon>
        <taxon>Phasmatodea</taxon>
        <taxon>Verophasmatodea</taxon>
        <taxon>Anareolatae</taxon>
        <taxon>Phasmatidae</taxon>
        <taxon>Eurycanthinae</taxon>
        <taxon>Dryococelus</taxon>
    </lineage>
</organism>
<sequence length="326" mass="35816">MKVNKHNTLQTTTVILDTDYLDLDLMTLRTKTRETYIMLAVVLITVLIVVLVVLTVIEVLIAVLIAIVVLSVVLITVLIVVLVVLTVIEVLIAVLIAIVVLSVVVSVVLSAVVIFILVLSAVASAVCVSLQSSPPPINLLGLAVAERLELSPPTKASRDQSPAGSPDFRMGNRAGLCRWPVGFLEDLPFPAPLHSDAAPYSLKSPSSDLNTSLLRAAPNLFTLITPPPGEYNFTIRRSRRDRRHPEVVRYNHPVQLYAEFGEDYGINENFSTPMLSEYQQPSPPRSAVCQSTPAVEVIRRGLPFQATKDWNCLLEHLNISFLRDVQ</sequence>
<proteinExistence type="predicted"/>